<reference evidence="3 4" key="1">
    <citation type="submission" date="2020-01" db="EMBL/GenBank/DDBJ databases">
        <title>Aspergillus terreus IFO 6365 whole genome shotgun sequence.</title>
        <authorList>
            <person name="Kanamasa S."/>
            <person name="Takahashi H."/>
        </authorList>
    </citation>
    <scope>NUCLEOTIDE SEQUENCE [LARGE SCALE GENOMIC DNA]</scope>
    <source>
        <strain evidence="3 4">IFO 6365</strain>
    </source>
</reference>
<gene>
    <name evidence="3" type="ORF">ATEIFO6365_0016002800</name>
</gene>
<feature type="compositionally biased region" description="Polar residues" evidence="1">
    <location>
        <begin position="1"/>
        <end position="11"/>
    </location>
</feature>
<evidence type="ECO:0000313" key="3">
    <source>
        <dbReference type="EMBL" id="GFF21704.1"/>
    </source>
</evidence>
<proteinExistence type="predicted"/>
<comment type="caution">
    <text evidence="3">The sequence shown here is derived from an EMBL/GenBank/DDBJ whole genome shotgun (WGS) entry which is preliminary data.</text>
</comment>
<dbReference type="Proteomes" id="UP000452235">
    <property type="component" value="Unassembled WGS sequence"/>
</dbReference>
<organism evidence="3 4">
    <name type="scientific">Aspergillus terreus</name>
    <dbReference type="NCBI Taxonomy" id="33178"/>
    <lineage>
        <taxon>Eukaryota</taxon>
        <taxon>Fungi</taxon>
        <taxon>Dikarya</taxon>
        <taxon>Ascomycota</taxon>
        <taxon>Pezizomycotina</taxon>
        <taxon>Eurotiomycetes</taxon>
        <taxon>Eurotiomycetidae</taxon>
        <taxon>Eurotiales</taxon>
        <taxon>Aspergillaceae</taxon>
        <taxon>Aspergillus</taxon>
        <taxon>Aspergillus subgen. Circumdati</taxon>
    </lineage>
</organism>
<dbReference type="Pfam" id="PF22693">
    <property type="entry name" value="MACPF_1"/>
    <property type="match status" value="1"/>
</dbReference>
<dbReference type="OrthoDB" id="2562973at2759"/>
<name>A0A5M3ZEH5_ASPTE</name>
<evidence type="ECO:0000256" key="1">
    <source>
        <dbReference type="SAM" id="MobiDB-lite"/>
    </source>
</evidence>
<keyword evidence="4" id="KW-1185">Reference proteome</keyword>
<feature type="region of interest" description="Disordered" evidence="1">
    <location>
        <begin position="1"/>
        <end position="21"/>
    </location>
</feature>
<dbReference type="EMBL" id="BLJY01000016">
    <property type="protein sequence ID" value="GFF21704.1"/>
    <property type="molecule type" value="Genomic_DNA"/>
</dbReference>
<evidence type="ECO:0000259" key="2">
    <source>
        <dbReference type="Pfam" id="PF22693"/>
    </source>
</evidence>
<accession>A0A5M3ZEH5</accession>
<dbReference type="AlphaFoldDB" id="A0A5M3ZEH5"/>
<dbReference type="InterPro" id="IPR054586">
    <property type="entry name" value="MACPF_1_fungal"/>
</dbReference>
<sequence>MASNSAKTSTPEEGISNEDVKTECLSPKNAESVLRVHQYDPVSGTVLQKRIIQLGDARSLLLEKLSRIRVLLAKENVFDSPDVGSPFCDFNGSEVADNTDIAVYFSLVEDSSNDAKEGSSPGLADQMRVYYKKKALRTQLSSETQEFLRQKLDLTLKNAPDLPKADVQLLKSTFDPRNWSAGTGGAKLSHAAELSEQDWSVLTRTNCLLSGHKLGCHEKKGSDGEPKKELRVERSPYNAFTVKKRTFNEYEISASIAKSKVSEGPATTPEASKFAFRIPRFRVDDDSYIGVYETKNSLEHSLAKNSFSETSVDLSAGGGFWGVSAAASAGFGKKDTNASVTAESEENDVMNISYNARLFPRVTVYMDPSSLEISEECMNDISNVIDSKSLKTFREKYGDIFAQRVQLGGTLQSSQPSKAISGQSKEDKSHSLKVSAAASFSSSAAQASLSASHERGNASAEVDSKRDLTSSMAWEAKGGDSLLANNPSEWCSTVGDFYNWRIVEQGDVLPLYKVLSACEGSGDVATRFEMSAEDKFSPPRWLECRFKLFDRDTGVPVRFCKDDKTLYEKVKSDFDKMNNMVETAIRLNKAPKIGFRGTPFGGDSRVSVIKPFADYQDEVLNKIAKAQGSFLSVSSTTGTDVLGITSYFSAGESVEMRYWKHVYGWIDPSPTETCYWNVSSKLEGYYTDSYLYNGDRLSRSNVYFISANERLKKGAIGEGDSVIIFFRDINSPYDWLGYLAKTSEGLLRLQGGNDSPEEADTSGAMVMKLNEEVVQHMKLQSLAAL</sequence>
<feature type="domain" description="MACPF-like" evidence="2">
    <location>
        <begin position="344"/>
        <end position="515"/>
    </location>
</feature>
<evidence type="ECO:0000313" key="4">
    <source>
        <dbReference type="Proteomes" id="UP000452235"/>
    </source>
</evidence>
<protein>
    <submittedName>
        <fullName evidence="3">Membrane attack complex component/perforin (Macpf)-domain-containing protein</fullName>
    </submittedName>
</protein>